<name>A0ABT9AC24_9BACT</name>
<feature type="transmembrane region" description="Helical" evidence="1">
    <location>
        <begin position="21"/>
        <end position="44"/>
    </location>
</feature>
<feature type="transmembrane region" description="Helical" evidence="1">
    <location>
        <begin position="216"/>
        <end position="235"/>
    </location>
</feature>
<comment type="caution">
    <text evidence="2">The sequence shown here is derived from an EMBL/GenBank/DDBJ whole genome shotgun (WGS) entry which is preliminary data.</text>
</comment>
<dbReference type="Proteomes" id="UP001167796">
    <property type="component" value="Unassembled WGS sequence"/>
</dbReference>
<gene>
    <name evidence="2" type="ORF">Q5H92_13555</name>
</gene>
<feature type="transmembrane region" description="Helical" evidence="1">
    <location>
        <begin position="277"/>
        <end position="305"/>
    </location>
</feature>
<feature type="transmembrane region" description="Helical" evidence="1">
    <location>
        <begin position="50"/>
        <end position="66"/>
    </location>
</feature>
<sequence>MMPLRAYLLLRGRLLLRLLREVGAVRLALLGPVLLILTGRALLLAAPHPLGQWAVPALLAFTLASAHRQRADLRFLATSAPGFRRWLAAEYALLALPVVVVLLAFGDGGAAALTLVLAPGAAALPPARESRSMRQRARSLFRSEAFEWVSGMRTGGLWAWPLLLAGAVWQHEAPLGPALALLGWLLVLLASYGTPEQLTMLAMAARGPGAFLRRRLVLGVGYAALTGAPFFWLLGAGPAGVGGTLAVGVFWLGLVALLILAKYAFYPNAVHIRTTQALVVGVALALPGNPVYPVLLLVAVGGLIWQSQRRLRAVLGDVEAHAAERHVELAETSHVG</sequence>
<dbReference type="RefSeq" id="WP_305012067.1">
    <property type="nucleotide sequence ID" value="NZ_JAUQSX010000006.1"/>
</dbReference>
<keyword evidence="1" id="KW-0812">Transmembrane</keyword>
<reference evidence="2" key="1">
    <citation type="submission" date="2023-07" db="EMBL/GenBank/DDBJ databases">
        <authorList>
            <person name="Kim M.K."/>
        </authorList>
    </citation>
    <scope>NUCLEOTIDE SEQUENCE</scope>
    <source>
        <strain evidence="2">M29</strain>
    </source>
</reference>
<evidence type="ECO:0000256" key="1">
    <source>
        <dbReference type="SAM" id="Phobius"/>
    </source>
</evidence>
<dbReference type="EMBL" id="JAUQSX010000006">
    <property type="protein sequence ID" value="MDO7847390.1"/>
    <property type="molecule type" value="Genomic_DNA"/>
</dbReference>
<accession>A0ABT9AC24</accession>
<protein>
    <recommendedName>
        <fullName evidence="4">ABC transporter permease</fullName>
    </recommendedName>
</protein>
<organism evidence="2 3">
    <name type="scientific">Hymenobacter mellowenesis</name>
    <dbReference type="NCBI Taxonomy" id="3063995"/>
    <lineage>
        <taxon>Bacteria</taxon>
        <taxon>Pseudomonadati</taxon>
        <taxon>Bacteroidota</taxon>
        <taxon>Cytophagia</taxon>
        <taxon>Cytophagales</taxon>
        <taxon>Hymenobacteraceae</taxon>
        <taxon>Hymenobacter</taxon>
    </lineage>
</organism>
<feature type="transmembrane region" description="Helical" evidence="1">
    <location>
        <begin position="241"/>
        <end position="265"/>
    </location>
</feature>
<proteinExistence type="predicted"/>
<keyword evidence="1" id="KW-1133">Transmembrane helix</keyword>
<feature type="transmembrane region" description="Helical" evidence="1">
    <location>
        <begin position="86"/>
        <end position="104"/>
    </location>
</feature>
<evidence type="ECO:0008006" key="4">
    <source>
        <dbReference type="Google" id="ProtNLM"/>
    </source>
</evidence>
<keyword evidence="3" id="KW-1185">Reference proteome</keyword>
<keyword evidence="1" id="KW-0472">Membrane</keyword>
<evidence type="ECO:0000313" key="2">
    <source>
        <dbReference type="EMBL" id="MDO7847390.1"/>
    </source>
</evidence>
<feature type="transmembrane region" description="Helical" evidence="1">
    <location>
        <begin position="175"/>
        <end position="195"/>
    </location>
</feature>
<evidence type="ECO:0000313" key="3">
    <source>
        <dbReference type="Proteomes" id="UP001167796"/>
    </source>
</evidence>